<accession>A0AAV9RCV0</accession>
<organism evidence="1 2">
    <name type="scientific">Crenichthys baileyi</name>
    <name type="common">White River springfish</name>
    <dbReference type="NCBI Taxonomy" id="28760"/>
    <lineage>
        <taxon>Eukaryota</taxon>
        <taxon>Metazoa</taxon>
        <taxon>Chordata</taxon>
        <taxon>Craniata</taxon>
        <taxon>Vertebrata</taxon>
        <taxon>Euteleostomi</taxon>
        <taxon>Actinopterygii</taxon>
        <taxon>Neopterygii</taxon>
        <taxon>Teleostei</taxon>
        <taxon>Neoteleostei</taxon>
        <taxon>Acanthomorphata</taxon>
        <taxon>Ovalentaria</taxon>
        <taxon>Atherinomorphae</taxon>
        <taxon>Cyprinodontiformes</taxon>
        <taxon>Goodeidae</taxon>
        <taxon>Crenichthys</taxon>
    </lineage>
</organism>
<name>A0AAV9RCV0_9TELE</name>
<keyword evidence="2" id="KW-1185">Reference proteome</keyword>
<protein>
    <submittedName>
        <fullName evidence="1">Uncharacterized protein</fullName>
    </submittedName>
</protein>
<sequence length="108" mass="12793">MSRERIPRTLREINPKDRPWIKAREALSKSRSKFGTDLRKDNYGSHILLPWNPHPLYLIWRPALETWISFSSPDVLCAGKTHFYFKLALQLNISASECWKPIFFLHLQ</sequence>
<gene>
    <name evidence="1" type="ORF">CRENBAI_000301</name>
</gene>
<evidence type="ECO:0000313" key="1">
    <source>
        <dbReference type="EMBL" id="KAK5606115.1"/>
    </source>
</evidence>
<reference evidence="1 2" key="1">
    <citation type="submission" date="2021-06" db="EMBL/GenBank/DDBJ databases">
        <authorList>
            <person name="Palmer J.M."/>
        </authorList>
    </citation>
    <scope>NUCLEOTIDE SEQUENCE [LARGE SCALE GENOMIC DNA]</scope>
    <source>
        <strain evidence="1 2">MEX-2019</strain>
        <tissue evidence="1">Muscle</tissue>
    </source>
</reference>
<comment type="caution">
    <text evidence="1">The sequence shown here is derived from an EMBL/GenBank/DDBJ whole genome shotgun (WGS) entry which is preliminary data.</text>
</comment>
<dbReference type="EMBL" id="JAHHUM010002109">
    <property type="protein sequence ID" value="KAK5606115.1"/>
    <property type="molecule type" value="Genomic_DNA"/>
</dbReference>
<dbReference type="Proteomes" id="UP001311232">
    <property type="component" value="Unassembled WGS sequence"/>
</dbReference>
<dbReference type="AlphaFoldDB" id="A0AAV9RCV0"/>
<proteinExistence type="predicted"/>
<evidence type="ECO:0000313" key="2">
    <source>
        <dbReference type="Proteomes" id="UP001311232"/>
    </source>
</evidence>